<feature type="region of interest" description="Disordered" evidence="1">
    <location>
        <begin position="64"/>
        <end position="83"/>
    </location>
</feature>
<keyword evidence="3" id="KW-1185">Reference proteome</keyword>
<evidence type="ECO:0000313" key="2">
    <source>
        <dbReference type="EMBL" id="KAJ5246503.1"/>
    </source>
</evidence>
<name>A0A9W9TXE2_9EURO</name>
<proteinExistence type="predicted"/>
<protein>
    <submittedName>
        <fullName evidence="2">Uncharacterized protein</fullName>
    </submittedName>
</protein>
<organism evidence="2 3">
    <name type="scientific">Penicillium chermesinum</name>
    <dbReference type="NCBI Taxonomy" id="63820"/>
    <lineage>
        <taxon>Eukaryota</taxon>
        <taxon>Fungi</taxon>
        <taxon>Dikarya</taxon>
        <taxon>Ascomycota</taxon>
        <taxon>Pezizomycotina</taxon>
        <taxon>Eurotiomycetes</taxon>
        <taxon>Eurotiomycetidae</taxon>
        <taxon>Eurotiales</taxon>
        <taxon>Aspergillaceae</taxon>
        <taxon>Penicillium</taxon>
    </lineage>
</organism>
<accession>A0A9W9TXE2</accession>
<dbReference type="AlphaFoldDB" id="A0A9W9TXE2"/>
<dbReference type="EMBL" id="JAPQKS010000002">
    <property type="protein sequence ID" value="KAJ5246503.1"/>
    <property type="molecule type" value="Genomic_DNA"/>
</dbReference>
<feature type="region of interest" description="Disordered" evidence="1">
    <location>
        <begin position="23"/>
        <end position="42"/>
    </location>
</feature>
<evidence type="ECO:0000313" key="3">
    <source>
        <dbReference type="Proteomes" id="UP001150941"/>
    </source>
</evidence>
<comment type="caution">
    <text evidence="2">The sequence shown here is derived from an EMBL/GenBank/DDBJ whole genome shotgun (WGS) entry which is preliminary data.</text>
</comment>
<evidence type="ECO:0000256" key="1">
    <source>
        <dbReference type="SAM" id="MobiDB-lite"/>
    </source>
</evidence>
<sequence length="124" mass="13400">MSAPLDPTPLDLKDPSSLFQCFEGMGRGRSSTGGPENLGTVANDYLNTQNAQHSPECDYQIVTKSASPQEKGSRTRHGLKSPLLMLPARRISLRAERSIQDVSIMPNSSSLSLEDDTLKAASKP</sequence>
<reference evidence="2" key="1">
    <citation type="submission" date="2022-11" db="EMBL/GenBank/DDBJ databases">
        <authorList>
            <person name="Petersen C."/>
        </authorList>
    </citation>
    <scope>NUCLEOTIDE SEQUENCE</scope>
    <source>
        <strain evidence="2">IBT 19713</strain>
    </source>
</reference>
<dbReference type="Proteomes" id="UP001150941">
    <property type="component" value="Unassembled WGS sequence"/>
</dbReference>
<reference evidence="2" key="2">
    <citation type="journal article" date="2023" name="IMA Fungus">
        <title>Comparative genomic study of the Penicillium genus elucidates a diverse pangenome and 15 lateral gene transfer events.</title>
        <authorList>
            <person name="Petersen C."/>
            <person name="Sorensen T."/>
            <person name="Nielsen M.R."/>
            <person name="Sondergaard T.E."/>
            <person name="Sorensen J.L."/>
            <person name="Fitzpatrick D.A."/>
            <person name="Frisvad J.C."/>
            <person name="Nielsen K.L."/>
        </authorList>
    </citation>
    <scope>NUCLEOTIDE SEQUENCE</scope>
    <source>
        <strain evidence="2">IBT 19713</strain>
    </source>
</reference>
<dbReference type="RefSeq" id="XP_058333924.1">
    <property type="nucleotide sequence ID" value="XM_058470783.1"/>
</dbReference>
<dbReference type="GeneID" id="83198086"/>
<gene>
    <name evidence="2" type="ORF">N7468_001486</name>
</gene>